<comment type="similarity">
    <text evidence="1">Belongs to the LacAB/RpiB family.</text>
</comment>
<evidence type="ECO:0000256" key="1">
    <source>
        <dbReference type="ARBA" id="ARBA00008754"/>
    </source>
</evidence>
<dbReference type="PANTHER" id="PTHR43732:SF1">
    <property type="entry name" value="RIBOSE 5-PHOSPHATE ISOMERASE"/>
    <property type="match status" value="1"/>
</dbReference>
<dbReference type="EMBL" id="LJJB01000010">
    <property type="protein sequence ID" value="KQL45760.1"/>
    <property type="molecule type" value="Genomic_DNA"/>
</dbReference>
<dbReference type="InterPro" id="IPR051812">
    <property type="entry name" value="SPI_LacAB/RpiB"/>
</dbReference>
<dbReference type="Gene3D" id="3.40.1400.10">
    <property type="entry name" value="Sugar-phosphate isomerase, RpiB/LacA/LacB"/>
    <property type="match status" value="1"/>
</dbReference>
<dbReference type="InterPro" id="IPR036569">
    <property type="entry name" value="RpiB_LacA_LacB_sf"/>
</dbReference>
<protein>
    <submittedName>
        <fullName evidence="3">Ribose 5-phosphate isomerase</fullName>
    </submittedName>
</protein>
<name>A0ABR5N536_BRECH</name>
<dbReference type="RefSeq" id="WP_055744825.1">
    <property type="nucleotide sequence ID" value="NZ_LJJB01000010.1"/>
</dbReference>
<evidence type="ECO:0000313" key="4">
    <source>
        <dbReference type="Proteomes" id="UP000051063"/>
    </source>
</evidence>
<sequence length="148" mass="16156">MKIALASDRGGYALKQYILEELVADQVDVKDFGCDDPTSDDYSKGYPDYAEMVAKAVASGTYDRGILVCGTGIGMSIAANKVKGVRCALVHDTFSAEQTRLYNDSNVLALGEMIIGHTLGHEIVKTWLHTPFVGNVKRLEKIKELEEA</sequence>
<dbReference type="NCBIfam" id="NF004051">
    <property type="entry name" value="PRK05571.1"/>
    <property type="match status" value="1"/>
</dbReference>
<dbReference type="SUPFAM" id="SSF89623">
    <property type="entry name" value="Ribose/Galactose isomerase RpiB/AlsB"/>
    <property type="match status" value="1"/>
</dbReference>
<proteinExistence type="inferred from homology"/>
<accession>A0ABR5N536</accession>
<dbReference type="NCBIfam" id="TIGR01120">
    <property type="entry name" value="rpiB"/>
    <property type="match status" value="1"/>
</dbReference>
<evidence type="ECO:0000256" key="2">
    <source>
        <dbReference type="ARBA" id="ARBA00023235"/>
    </source>
</evidence>
<keyword evidence="4" id="KW-1185">Reference proteome</keyword>
<keyword evidence="2 3" id="KW-0413">Isomerase</keyword>
<dbReference type="NCBIfam" id="TIGR00689">
    <property type="entry name" value="rpiB_lacA_lacB"/>
    <property type="match status" value="1"/>
</dbReference>
<dbReference type="InterPro" id="IPR004785">
    <property type="entry name" value="RpiB"/>
</dbReference>
<dbReference type="GO" id="GO:0016853">
    <property type="term" value="F:isomerase activity"/>
    <property type="evidence" value="ECO:0007669"/>
    <property type="project" value="UniProtKB-KW"/>
</dbReference>
<dbReference type="PIRSF" id="PIRSF005384">
    <property type="entry name" value="RpiB_LacA_B"/>
    <property type="match status" value="1"/>
</dbReference>
<evidence type="ECO:0000313" key="3">
    <source>
        <dbReference type="EMBL" id="KQL45760.1"/>
    </source>
</evidence>
<dbReference type="PANTHER" id="PTHR43732">
    <property type="entry name" value="RIBOSE 5-PHOSPHATE ISOMERASE-RELATED"/>
    <property type="match status" value="1"/>
</dbReference>
<comment type="caution">
    <text evidence="3">The sequence shown here is derived from an EMBL/GenBank/DDBJ whole genome shotgun (WGS) entry which is preliminary data.</text>
</comment>
<gene>
    <name evidence="3" type="ORF">AN963_11970</name>
</gene>
<dbReference type="Proteomes" id="UP000051063">
    <property type="component" value="Unassembled WGS sequence"/>
</dbReference>
<dbReference type="InterPro" id="IPR003500">
    <property type="entry name" value="RpiB_LacA_LacB"/>
</dbReference>
<organism evidence="3 4">
    <name type="scientific">Brevibacillus choshinensis</name>
    <dbReference type="NCBI Taxonomy" id="54911"/>
    <lineage>
        <taxon>Bacteria</taxon>
        <taxon>Bacillati</taxon>
        <taxon>Bacillota</taxon>
        <taxon>Bacilli</taxon>
        <taxon>Bacillales</taxon>
        <taxon>Paenibacillaceae</taxon>
        <taxon>Brevibacillus</taxon>
    </lineage>
</organism>
<dbReference type="Pfam" id="PF02502">
    <property type="entry name" value="LacAB_rpiB"/>
    <property type="match status" value="1"/>
</dbReference>
<reference evidence="3 4" key="1">
    <citation type="submission" date="2015-09" db="EMBL/GenBank/DDBJ databases">
        <title>Genome sequencing project for genomic taxonomy and phylogenomics of Bacillus-like bacteria.</title>
        <authorList>
            <person name="Liu B."/>
            <person name="Wang J."/>
            <person name="Zhu Y."/>
            <person name="Liu G."/>
            <person name="Chen Q."/>
            <person name="Chen Z."/>
            <person name="Lan J."/>
            <person name="Che J."/>
            <person name="Ge C."/>
            <person name="Shi H."/>
            <person name="Pan Z."/>
            <person name="Liu X."/>
        </authorList>
    </citation>
    <scope>NUCLEOTIDE SEQUENCE [LARGE SCALE GENOMIC DNA]</scope>
    <source>
        <strain evidence="3 4">DSM 8552</strain>
    </source>
</reference>